<proteinExistence type="inferred from homology"/>
<dbReference type="GO" id="GO:0006094">
    <property type="term" value="P:gluconeogenesis"/>
    <property type="evidence" value="ECO:0007669"/>
    <property type="project" value="UniProtKB-UniPathway"/>
</dbReference>
<dbReference type="GO" id="GO:0005829">
    <property type="term" value="C:cytosol"/>
    <property type="evidence" value="ECO:0007669"/>
    <property type="project" value="TreeGrafter"/>
</dbReference>
<dbReference type="EC" id="5.3.1.1" evidence="4"/>
<dbReference type="PANTHER" id="PTHR21139:SF2">
    <property type="entry name" value="TRIOSEPHOSPHATE ISOMERASE"/>
    <property type="match status" value="1"/>
</dbReference>
<evidence type="ECO:0000256" key="4">
    <source>
        <dbReference type="RuleBase" id="RU363013"/>
    </source>
</evidence>
<protein>
    <recommendedName>
        <fullName evidence="4">Triosephosphate isomerase</fullName>
        <ecNumber evidence="4">5.3.1.1</ecNumber>
    </recommendedName>
</protein>
<accession>W9XKK8</accession>
<name>W9XKK8_9EURO</name>
<comment type="caution">
    <text evidence="6">The sequence shown here is derived from an EMBL/GenBank/DDBJ whole genome shotgun (WGS) entry which is preliminary data.</text>
</comment>
<dbReference type="EMBL" id="AMGY01000006">
    <property type="protein sequence ID" value="EXJ81062.1"/>
    <property type="molecule type" value="Genomic_DNA"/>
</dbReference>
<keyword evidence="7" id="KW-1185">Reference proteome</keyword>
<evidence type="ECO:0000313" key="7">
    <source>
        <dbReference type="Proteomes" id="UP000019478"/>
    </source>
</evidence>
<dbReference type="GO" id="GO:0019563">
    <property type="term" value="P:glycerol catabolic process"/>
    <property type="evidence" value="ECO:0007669"/>
    <property type="project" value="TreeGrafter"/>
</dbReference>
<dbReference type="AlphaFoldDB" id="W9XKK8"/>
<keyword evidence="4" id="KW-0312">Gluconeogenesis</keyword>
<dbReference type="CDD" id="cd00311">
    <property type="entry name" value="TIM"/>
    <property type="match status" value="1"/>
</dbReference>
<dbReference type="OrthoDB" id="6715177at2759"/>
<dbReference type="InterPro" id="IPR013785">
    <property type="entry name" value="Aldolase_TIM"/>
</dbReference>
<dbReference type="Pfam" id="PF00121">
    <property type="entry name" value="TIM"/>
    <property type="match status" value="1"/>
</dbReference>
<keyword evidence="4" id="KW-0324">Glycolysis</keyword>
<dbReference type="SUPFAM" id="SSF51351">
    <property type="entry name" value="Triosephosphate isomerase (TIM)"/>
    <property type="match status" value="1"/>
</dbReference>
<dbReference type="Proteomes" id="UP000019478">
    <property type="component" value="Unassembled WGS sequence"/>
</dbReference>
<keyword evidence="3 4" id="KW-0413">Isomerase</keyword>
<dbReference type="PANTHER" id="PTHR21139">
    <property type="entry name" value="TRIOSEPHOSPHATE ISOMERASE"/>
    <property type="match status" value="1"/>
</dbReference>
<feature type="region of interest" description="Disordered" evidence="5">
    <location>
        <begin position="92"/>
        <end position="125"/>
    </location>
</feature>
<reference evidence="6 7" key="1">
    <citation type="submission" date="2013-03" db="EMBL/GenBank/DDBJ databases">
        <title>The Genome Sequence of Capronia epimyces CBS 606.96.</title>
        <authorList>
            <consortium name="The Broad Institute Genomics Platform"/>
            <person name="Cuomo C."/>
            <person name="de Hoog S."/>
            <person name="Gorbushina A."/>
            <person name="Walker B."/>
            <person name="Young S.K."/>
            <person name="Zeng Q."/>
            <person name="Gargeya S."/>
            <person name="Fitzgerald M."/>
            <person name="Haas B."/>
            <person name="Abouelleil A."/>
            <person name="Allen A.W."/>
            <person name="Alvarado L."/>
            <person name="Arachchi H.M."/>
            <person name="Berlin A.M."/>
            <person name="Chapman S.B."/>
            <person name="Gainer-Dewar J."/>
            <person name="Goldberg J."/>
            <person name="Griggs A."/>
            <person name="Gujja S."/>
            <person name="Hansen M."/>
            <person name="Howarth C."/>
            <person name="Imamovic A."/>
            <person name="Ireland A."/>
            <person name="Larimer J."/>
            <person name="McCowan C."/>
            <person name="Murphy C."/>
            <person name="Pearson M."/>
            <person name="Poon T.W."/>
            <person name="Priest M."/>
            <person name="Roberts A."/>
            <person name="Saif S."/>
            <person name="Shea T."/>
            <person name="Sisk P."/>
            <person name="Sykes S."/>
            <person name="Wortman J."/>
            <person name="Nusbaum C."/>
            <person name="Birren B."/>
        </authorList>
    </citation>
    <scope>NUCLEOTIDE SEQUENCE [LARGE SCALE GENOMIC DNA]</scope>
    <source>
        <strain evidence="6 7">CBS 606.96</strain>
    </source>
</reference>
<evidence type="ECO:0000256" key="3">
    <source>
        <dbReference type="ARBA" id="ARBA00023235"/>
    </source>
</evidence>
<dbReference type="HOGENOM" id="CLU_024251_0_0_1"/>
<dbReference type="InterPro" id="IPR000652">
    <property type="entry name" value="Triosephosphate_isomerase"/>
</dbReference>
<comment type="similarity">
    <text evidence="1 4">Belongs to the triosephosphate isomerase family.</text>
</comment>
<organism evidence="6 7">
    <name type="scientific">Capronia epimyces CBS 606.96</name>
    <dbReference type="NCBI Taxonomy" id="1182542"/>
    <lineage>
        <taxon>Eukaryota</taxon>
        <taxon>Fungi</taxon>
        <taxon>Dikarya</taxon>
        <taxon>Ascomycota</taxon>
        <taxon>Pezizomycotina</taxon>
        <taxon>Eurotiomycetes</taxon>
        <taxon>Chaetothyriomycetidae</taxon>
        <taxon>Chaetothyriales</taxon>
        <taxon>Herpotrichiellaceae</taxon>
        <taxon>Capronia</taxon>
    </lineage>
</organism>
<dbReference type="UniPathway" id="UPA00109">
    <property type="reaction ID" value="UER00189"/>
</dbReference>
<dbReference type="GeneID" id="19171450"/>
<dbReference type="GO" id="GO:0004807">
    <property type="term" value="F:triose-phosphate isomerase activity"/>
    <property type="evidence" value="ECO:0007669"/>
    <property type="project" value="UniProtKB-EC"/>
</dbReference>
<sequence length="345" mass="35503">MTTTTTTTTTISSPTYPSLPAKLVLTSTKAYFSPSRTIAYLDSILDPENKILPLLAAHRDQVLFVLIPDFLTIYPSAQTLTARFPPSASSSSSGAAAASATAPATAPTAPATAPATARAPAPAPATTISNSSWPIALGAQNAFQSTTYGAYTGEVVAPALQELGCSVVELNHAERRRLLGETDESAAAKAAAVCALGMVPLVCVGEVDRPSDSAHGPLSRSVGLAIDQLTPQIEPVLRAVPLDAPVIFAYEPVWAIGAAEPAGVDYVGPVVQAIREIARRAVPGRTAEVKVVYGGSAGPGLWSGKANGGNGLGKWVDGLFLGRFAHHISGVRAVVEEVVESLSKS</sequence>
<comment type="catalytic activity">
    <reaction evidence="4">
        <text>D-glyceraldehyde 3-phosphate = dihydroxyacetone phosphate</text>
        <dbReference type="Rhea" id="RHEA:18585"/>
        <dbReference type="ChEBI" id="CHEBI:57642"/>
        <dbReference type="ChEBI" id="CHEBI:59776"/>
        <dbReference type="EC" id="5.3.1.1"/>
    </reaction>
</comment>
<evidence type="ECO:0000313" key="6">
    <source>
        <dbReference type="EMBL" id="EXJ81062.1"/>
    </source>
</evidence>
<dbReference type="UniPathway" id="UPA00138"/>
<gene>
    <name evidence="6" type="ORF">A1O3_07350</name>
</gene>
<dbReference type="GO" id="GO:0046166">
    <property type="term" value="P:glyceraldehyde-3-phosphate biosynthetic process"/>
    <property type="evidence" value="ECO:0007669"/>
    <property type="project" value="TreeGrafter"/>
</dbReference>
<comment type="subunit">
    <text evidence="2">Homodimer.</text>
</comment>
<comment type="pathway">
    <text evidence="4">Carbohydrate biosynthesis; gluconeogenesis.</text>
</comment>
<dbReference type="STRING" id="1182542.W9XKK8"/>
<dbReference type="Gene3D" id="3.20.20.70">
    <property type="entry name" value="Aldolase class I"/>
    <property type="match status" value="1"/>
</dbReference>
<dbReference type="PROSITE" id="PS51440">
    <property type="entry name" value="TIM_2"/>
    <property type="match status" value="1"/>
</dbReference>
<evidence type="ECO:0000256" key="2">
    <source>
        <dbReference type="ARBA" id="ARBA00011738"/>
    </source>
</evidence>
<dbReference type="RefSeq" id="XP_007735650.1">
    <property type="nucleotide sequence ID" value="XM_007737460.1"/>
</dbReference>
<evidence type="ECO:0000256" key="1">
    <source>
        <dbReference type="ARBA" id="ARBA00007422"/>
    </source>
</evidence>
<evidence type="ECO:0000256" key="5">
    <source>
        <dbReference type="SAM" id="MobiDB-lite"/>
    </source>
</evidence>
<comment type="pathway">
    <text evidence="4">Carbohydrate degradation; glycolysis; D-glyceraldehyde 3-phosphate from glycerone phosphate: step 1/1.</text>
</comment>
<dbReference type="GO" id="GO:0006096">
    <property type="term" value="P:glycolytic process"/>
    <property type="evidence" value="ECO:0007669"/>
    <property type="project" value="UniProtKB-UniPathway"/>
</dbReference>
<dbReference type="InterPro" id="IPR035990">
    <property type="entry name" value="TIM_sf"/>
</dbReference>
<dbReference type="eggNOG" id="KOG1643">
    <property type="taxonomic scope" value="Eukaryota"/>
</dbReference>